<dbReference type="InterPro" id="IPR011701">
    <property type="entry name" value="MFS"/>
</dbReference>
<name>A0ABS7A9T6_9PROT</name>
<protein>
    <submittedName>
        <fullName evidence="7">MFS transporter</fullName>
    </submittedName>
</protein>
<feature type="transmembrane region" description="Helical" evidence="5">
    <location>
        <begin position="80"/>
        <end position="99"/>
    </location>
</feature>
<feature type="transmembrane region" description="Helical" evidence="5">
    <location>
        <begin position="403"/>
        <end position="425"/>
    </location>
</feature>
<evidence type="ECO:0000256" key="5">
    <source>
        <dbReference type="SAM" id="Phobius"/>
    </source>
</evidence>
<evidence type="ECO:0000256" key="1">
    <source>
        <dbReference type="ARBA" id="ARBA00004141"/>
    </source>
</evidence>
<evidence type="ECO:0000256" key="3">
    <source>
        <dbReference type="ARBA" id="ARBA00022989"/>
    </source>
</evidence>
<dbReference type="Proteomes" id="UP001196565">
    <property type="component" value="Unassembled WGS sequence"/>
</dbReference>
<dbReference type="Pfam" id="PF07690">
    <property type="entry name" value="MFS_1"/>
    <property type="match status" value="1"/>
</dbReference>
<evidence type="ECO:0000259" key="6">
    <source>
        <dbReference type="PROSITE" id="PS50850"/>
    </source>
</evidence>
<keyword evidence="3 5" id="KW-1133">Transmembrane helix</keyword>
<feature type="transmembrane region" description="Helical" evidence="5">
    <location>
        <begin position="270"/>
        <end position="294"/>
    </location>
</feature>
<dbReference type="RefSeq" id="WP_219763108.1">
    <property type="nucleotide sequence ID" value="NZ_JAHYBZ010000003.1"/>
</dbReference>
<feature type="transmembrane region" description="Helical" evidence="5">
    <location>
        <begin position="465"/>
        <end position="485"/>
    </location>
</feature>
<organism evidence="7 8">
    <name type="scientific">Roseomonas alba</name>
    <dbReference type="NCBI Taxonomy" id="2846776"/>
    <lineage>
        <taxon>Bacteria</taxon>
        <taxon>Pseudomonadati</taxon>
        <taxon>Pseudomonadota</taxon>
        <taxon>Alphaproteobacteria</taxon>
        <taxon>Acetobacterales</taxon>
        <taxon>Roseomonadaceae</taxon>
        <taxon>Roseomonas</taxon>
    </lineage>
</organism>
<dbReference type="PROSITE" id="PS50850">
    <property type="entry name" value="MFS"/>
    <property type="match status" value="1"/>
</dbReference>
<comment type="subcellular location">
    <subcellularLocation>
        <location evidence="1">Membrane</location>
        <topology evidence="1">Multi-pass membrane protein</topology>
    </subcellularLocation>
</comment>
<dbReference type="Gene3D" id="1.20.1250.20">
    <property type="entry name" value="MFS general substrate transporter like domains"/>
    <property type="match status" value="1"/>
</dbReference>
<keyword evidence="8" id="KW-1185">Reference proteome</keyword>
<proteinExistence type="predicted"/>
<evidence type="ECO:0000256" key="4">
    <source>
        <dbReference type="ARBA" id="ARBA00023136"/>
    </source>
</evidence>
<feature type="transmembrane region" description="Helical" evidence="5">
    <location>
        <begin position="166"/>
        <end position="184"/>
    </location>
</feature>
<feature type="transmembrane region" description="Helical" evidence="5">
    <location>
        <begin position="49"/>
        <end position="68"/>
    </location>
</feature>
<dbReference type="InterPro" id="IPR005829">
    <property type="entry name" value="Sugar_transporter_CS"/>
</dbReference>
<keyword evidence="4 5" id="KW-0472">Membrane</keyword>
<dbReference type="PANTHER" id="PTHR23501">
    <property type="entry name" value="MAJOR FACILITATOR SUPERFAMILY"/>
    <property type="match status" value="1"/>
</dbReference>
<dbReference type="PROSITE" id="PS00217">
    <property type="entry name" value="SUGAR_TRANSPORT_2"/>
    <property type="match status" value="1"/>
</dbReference>
<dbReference type="InterPro" id="IPR020846">
    <property type="entry name" value="MFS_dom"/>
</dbReference>
<dbReference type="InterPro" id="IPR036259">
    <property type="entry name" value="MFS_trans_sf"/>
</dbReference>
<feature type="domain" description="Major facilitator superfamily (MFS) profile" evidence="6">
    <location>
        <begin position="15"/>
        <end position="492"/>
    </location>
</feature>
<dbReference type="PANTHER" id="PTHR23501:SF197">
    <property type="entry name" value="COMD"/>
    <property type="match status" value="1"/>
</dbReference>
<feature type="transmembrane region" description="Helical" evidence="5">
    <location>
        <begin position="105"/>
        <end position="126"/>
    </location>
</feature>
<comment type="caution">
    <text evidence="7">The sequence shown here is derived from an EMBL/GenBank/DDBJ whole genome shotgun (WGS) entry which is preliminary data.</text>
</comment>
<evidence type="ECO:0000313" key="7">
    <source>
        <dbReference type="EMBL" id="MBW6398522.1"/>
    </source>
</evidence>
<feature type="transmembrane region" description="Helical" evidence="5">
    <location>
        <begin position="361"/>
        <end position="382"/>
    </location>
</feature>
<feature type="transmembrane region" description="Helical" evidence="5">
    <location>
        <begin position="229"/>
        <end position="249"/>
    </location>
</feature>
<feature type="transmembrane region" description="Helical" evidence="5">
    <location>
        <begin position="306"/>
        <end position="323"/>
    </location>
</feature>
<dbReference type="EMBL" id="JAHYBZ010000003">
    <property type="protein sequence ID" value="MBW6398522.1"/>
    <property type="molecule type" value="Genomic_DNA"/>
</dbReference>
<feature type="transmembrane region" description="Helical" evidence="5">
    <location>
        <begin position="205"/>
        <end position="223"/>
    </location>
</feature>
<accession>A0ABS7A9T6</accession>
<keyword evidence="2 5" id="KW-0812">Transmembrane</keyword>
<dbReference type="PRINTS" id="PR01036">
    <property type="entry name" value="TCRTETB"/>
</dbReference>
<feature type="transmembrane region" description="Helical" evidence="5">
    <location>
        <begin position="335"/>
        <end position="355"/>
    </location>
</feature>
<sequence length="492" mass="51089">MTTEETALRDAFLRAFPGVSLVIFLAAVDQTIVATALPAIAAEMGGIERTSWILVAYLVAATCAAPVFGQLGDCFGRRRVLFGALAVFFTGCLGCVLAPTLPALVVARIVQGFGGGALLTLAQALIGEALPPRDRGRYQARIAGSYAFASAFGPVAGGYMTQAFGWRSVFLLLLPIALACAALARRLPYVQPARLGIRLRFDWTGLALFVVMVAAALIGLDRARRLDPALLPLAGGLAALALGAGTLLLRAERAALDPLLPLSVFSEPSIWRCYAMSAAVVGAQVGMISFLPVWLQTVRGLEPGPSGLMLLAMSAGGVTGAFFTGRMAARTGHAILWPSIFLPLGSVVWAGLAIFAPVLPLVVFAPLLMVTSFCSGCSFPAVQVTAQMAAGRERLGAVSAGIAFSRNIGAATGTALVAAVVFAALTLTGPATTPAFQRLVAEGPGFVAAMGPEAAAVLRADLVEAFRMLFVTVALLMGLGAFFAWRVPLRRV</sequence>
<feature type="transmembrane region" description="Helical" evidence="5">
    <location>
        <begin position="138"/>
        <end position="160"/>
    </location>
</feature>
<gene>
    <name evidence="7" type="ORF">KPL78_11720</name>
</gene>
<evidence type="ECO:0000313" key="8">
    <source>
        <dbReference type="Proteomes" id="UP001196565"/>
    </source>
</evidence>
<reference evidence="7 8" key="1">
    <citation type="submission" date="2021-07" db="EMBL/GenBank/DDBJ databases">
        <authorList>
            <person name="So Y."/>
        </authorList>
    </citation>
    <scope>NUCLEOTIDE SEQUENCE [LARGE SCALE GENOMIC DNA]</scope>
    <source>
        <strain evidence="7 8">HJA6</strain>
    </source>
</reference>
<feature type="transmembrane region" description="Helical" evidence="5">
    <location>
        <begin position="12"/>
        <end position="37"/>
    </location>
</feature>
<evidence type="ECO:0000256" key="2">
    <source>
        <dbReference type="ARBA" id="ARBA00022692"/>
    </source>
</evidence>
<dbReference type="SUPFAM" id="SSF103473">
    <property type="entry name" value="MFS general substrate transporter"/>
    <property type="match status" value="1"/>
</dbReference>